<accession>A0A7Y9I5E7</accession>
<dbReference type="InterPro" id="IPR051677">
    <property type="entry name" value="AfsR-DnrI-RedD_regulator"/>
</dbReference>
<dbReference type="GO" id="GO:0003677">
    <property type="term" value="F:DNA binding"/>
    <property type="evidence" value="ECO:0007669"/>
    <property type="project" value="UniProtKB-UniRule"/>
</dbReference>
<dbReference type="Pfam" id="PF00486">
    <property type="entry name" value="Trans_reg_C"/>
    <property type="match status" value="1"/>
</dbReference>
<dbReference type="PROSITE" id="PS51755">
    <property type="entry name" value="OMPR_PHOB"/>
    <property type="match status" value="1"/>
</dbReference>
<gene>
    <name evidence="8" type="ORF">BKA15_001956</name>
</gene>
<dbReference type="PRINTS" id="PR00364">
    <property type="entry name" value="DISEASERSIST"/>
</dbReference>
<feature type="compositionally biased region" description="Basic and acidic residues" evidence="6">
    <location>
        <begin position="272"/>
        <end position="303"/>
    </location>
</feature>
<dbReference type="InterPro" id="IPR016032">
    <property type="entry name" value="Sig_transdc_resp-reg_C-effctor"/>
</dbReference>
<dbReference type="GO" id="GO:0006355">
    <property type="term" value="P:regulation of DNA-templated transcription"/>
    <property type="evidence" value="ECO:0007669"/>
    <property type="project" value="InterPro"/>
</dbReference>
<evidence type="ECO:0000256" key="5">
    <source>
        <dbReference type="PROSITE-ProRule" id="PRU01091"/>
    </source>
</evidence>
<dbReference type="Gene3D" id="1.10.10.10">
    <property type="entry name" value="Winged helix-like DNA-binding domain superfamily/Winged helix DNA-binding domain"/>
    <property type="match status" value="1"/>
</dbReference>
<protein>
    <submittedName>
        <fullName evidence="8">DNA-binding SARP family transcriptional activator/tetratricopeptide (TPR) repeat protein</fullName>
    </submittedName>
</protein>
<evidence type="ECO:0000256" key="2">
    <source>
        <dbReference type="ARBA" id="ARBA00023015"/>
    </source>
</evidence>
<dbReference type="SMART" id="SM01043">
    <property type="entry name" value="BTAD"/>
    <property type="match status" value="1"/>
</dbReference>
<evidence type="ECO:0000313" key="8">
    <source>
        <dbReference type="EMBL" id="NYE70627.1"/>
    </source>
</evidence>
<comment type="similarity">
    <text evidence="1">Belongs to the AfsR/DnrI/RedD regulatory family.</text>
</comment>
<name>A0A7Y9I5E7_9ACTN</name>
<dbReference type="SUPFAM" id="SSF46894">
    <property type="entry name" value="C-terminal effector domain of the bipartite response regulators"/>
    <property type="match status" value="1"/>
</dbReference>
<evidence type="ECO:0000256" key="4">
    <source>
        <dbReference type="ARBA" id="ARBA00023163"/>
    </source>
</evidence>
<dbReference type="RefSeq" id="WP_179750227.1">
    <property type="nucleotide sequence ID" value="NZ_JACCBU010000001.1"/>
</dbReference>
<keyword evidence="3 5" id="KW-0238">DNA-binding</keyword>
<dbReference type="InterPro" id="IPR036388">
    <property type="entry name" value="WH-like_DNA-bd_sf"/>
</dbReference>
<feature type="domain" description="OmpR/PhoB-type" evidence="7">
    <location>
        <begin position="8"/>
        <end position="108"/>
    </location>
</feature>
<dbReference type="InterPro" id="IPR001867">
    <property type="entry name" value="OmpR/PhoB-type_DNA-bd"/>
</dbReference>
<evidence type="ECO:0000313" key="9">
    <source>
        <dbReference type="Proteomes" id="UP000569914"/>
    </source>
</evidence>
<feature type="region of interest" description="Disordered" evidence="6">
    <location>
        <begin position="261"/>
        <end position="306"/>
    </location>
</feature>
<evidence type="ECO:0000256" key="1">
    <source>
        <dbReference type="ARBA" id="ARBA00005820"/>
    </source>
</evidence>
<dbReference type="SMART" id="SM00862">
    <property type="entry name" value="Trans_reg_C"/>
    <property type="match status" value="1"/>
</dbReference>
<dbReference type="InterPro" id="IPR027417">
    <property type="entry name" value="P-loop_NTPase"/>
</dbReference>
<dbReference type="EMBL" id="JACCBU010000001">
    <property type="protein sequence ID" value="NYE70627.1"/>
    <property type="molecule type" value="Genomic_DNA"/>
</dbReference>
<proteinExistence type="inferred from homology"/>
<evidence type="ECO:0000256" key="6">
    <source>
        <dbReference type="SAM" id="MobiDB-lite"/>
    </source>
</evidence>
<dbReference type="InterPro" id="IPR005158">
    <property type="entry name" value="BTAD"/>
</dbReference>
<dbReference type="InterPro" id="IPR003593">
    <property type="entry name" value="AAA+_ATPase"/>
</dbReference>
<dbReference type="Pfam" id="PF00931">
    <property type="entry name" value="NB-ARC"/>
    <property type="match status" value="1"/>
</dbReference>
<feature type="DNA-binding region" description="OmpR/PhoB-type" evidence="5">
    <location>
        <begin position="8"/>
        <end position="108"/>
    </location>
</feature>
<dbReference type="InterPro" id="IPR019734">
    <property type="entry name" value="TPR_rpt"/>
</dbReference>
<evidence type="ECO:0000259" key="7">
    <source>
        <dbReference type="PROSITE" id="PS51755"/>
    </source>
</evidence>
<keyword evidence="2" id="KW-0805">Transcription regulation</keyword>
<dbReference type="Gene3D" id="1.25.40.10">
    <property type="entry name" value="Tetratricopeptide repeat domain"/>
    <property type="match status" value="3"/>
</dbReference>
<dbReference type="SMART" id="SM00382">
    <property type="entry name" value="AAA"/>
    <property type="match status" value="1"/>
</dbReference>
<organism evidence="8 9">
    <name type="scientific">Microlunatus parietis</name>
    <dbReference type="NCBI Taxonomy" id="682979"/>
    <lineage>
        <taxon>Bacteria</taxon>
        <taxon>Bacillati</taxon>
        <taxon>Actinomycetota</taxon>
        <taxon>Actinomycetes</taxon>
        <taxon>Propionibacteriales</taxon>
        <taxon>Propionibacteriaceae</taxon>
        <taxon>Microlunatus</taxon>
    </lineage>
</organism>
<dbReference type="SUPFAM" id="SSF52540">
    <property type="entry name" value="P-loop containing nucleoside triphosphate hydrolases"/>
    <property type="match status" value="1"/>
</dbReference>
<dbReference type="InterPro" id="IPR002182">
    <property type="entry name" value="NB-ARC"/>
</dbReference>
<dbReference type="PANTHER" id="PTHR35807">
    <property type="entry name" value="TRANSCRIPTIONAL REGULATOR REDD-RELATED"/>
    <property type="match status" value="1"/>
</dbReference>
<comment type="caution">
    <text evidence="8">The sequence shown here is derived from an EMBL/GenBank/DDBJ whole genome shotgun (WGS) entry which is preliminary data.</text>
</comment>
<keyword evidence="9" id="KW-1185">Reference proteome</keyword>
<dbReference type="PANTHER" id="PTHR35807:SF1">
    <property type="entry name" value="TRANSCRIPTIONAL REGULATOR REDD"/>
    <property type="match status" value="1"/>
</dbReference>
<keyword evidence="4" id="KW-0804">Transcription</keyword>
<dbReference type="GO" id="GO:0000160">
    <property type="term" value="P:phosphorelay signal transduction system"/>
    <property type="evidence" value="ECO:0007669"/>
    <property type="project" value="InterPro"/>
</dbReference>
<dbReference type="Proteomes" id="UP000569914">
    <property type="component" value="Unassembled WGS sequence"/>
</dbReference>
<dbReference type="Pfam" id="PF03704">
    <property type="entry name" value="BTAD"/>
    <property type="match status" value="1"/>
</dbReference>
<dbReference type="Gene3D" id="3.40.50.300">
    <property type="entry name" value="P-loop containing nucleotide triphosphate hydrolases"/>
    <property type="match status" value="1"/>
</dbReference>
<dbReference type="SMART" id="SM00028">
    <property type="entry name" value="TPR"/>
    <property type="match status" value="5"/>
</dbReference>
<evidence type="ECO:0000256" key="3">
    <source>
        <dbReference type="ARBA" id="ARBA00023125"/>
    </source>
</evidence>
<sequence>MPDSGVRNPTKDRYGVIFQILGPMLITGEAAARFIPGTKPRQLLGLLLLHANRFVSTDHMADSLWDGEPPGSAGANLRSYIRKLRTTLQERGVSATIETRPGGYALMVGTDDVDTSRVEAMRSEVRHLTTVGDYASALVLLDTALDLWRGSLLEDVPVCLAWQPQLTRWDLARAEMLDDAIGLQIEHGDPRRAAQLVREALDRDPYNEDLWCLLLRCFLAADQPAFARQAADEGEKLFAEELGVAPGPDFAALAAEARAMPARRTLTPVPRRQPDEPAKPDRAAEPPVSDRSDTGDPPFRREVPTQLPMDVADFTGREVHLAELVESLRTRTADRPLVVAISGPPGIGKTALAIRIGHLVRDSFLDGQIFLSLHGDRHVDPTYAVAEALTALGVQTVPERLDRAAALLRSELASRRVLLIIDDVGTASQVEELLPGTGDTVTLLTSRRRLTEIAGIRSLELGELEPAEAEALIEEIAPGRDAADRRRLAAACGRHPLALRIAAARLSRRPDLSVAELVRRLSDPDQALNELTLGETAFRSSADLSARSLGPADATAYRVLGALEATEFPGWVVELASGSSRTADNLLEENLLQLVSRGQAGTAEFRMHDLLRWHAREWGAEHRAETVEGVRRVLLGWLVRAREAAAALPFEFLGVAFPMPDEAPDPPPDATAEDWFAGEQGRLIDLVATARRYGADDLAWRLVCTWSAYFDLRGHTQLWHHALTAVLPSSNGLDDPLGEATVLRDLAQIDLYRADLDLAADKFRRSRALFQQLEHLPGVGVTEIGLATTHRMMRRFDIAEQHAKAALDCFRTPAENHLKATAMSAMAAIHIAADRKDQAESWLLRARDLAARIGDQHRVATVLRRLAALHHAREDYPAGRAAMTEALAIFDALSDDRCATQTRVTFGIVLTKTGDLATARRELNRALGSAERAGELDDQALILESLGEVSLLAGRRNEAIRLYRRAARQWQVCGLQAEAERAERRGQDIAAGDREAVR</sequence>
<reference evidence="8 9" key="1">
    <citation type="submission" date="2020-07" db="EMBL/GenBank/DDBJ databases">
        <title>Sequencing the genomes of 1000 actinobacteria strains.</title>
        <authorList>
            <person name="Klenk H.-P."/>
        </authorList>
    </citation>
    <scope>NUCLEOTIDE SEQUENCE [LARGE SCALE GENOMIC DNA]</scope>
    <source>
        <strain evidence="8 9">DSM 22083</strain>
    </source>
</reference>
<dbReference type="InterPro" id="IPR011990">
    <property type="entry name" value="TPR-like_helical_dom_sf"/>
</dbReference>
<dbReference type="SUPFAM" id="SSF48452">
    <property type="entry name" value="TPR-like"/>
    <property type="match status" value="2"/>
</dbReference>
<dbReference type="AlphaFoldDB" id="A0A7Y9I5E7"/>